<organism evidence="6">
    <name type="scientific">marine metagenome</name>
    <dbReference type="NCBI Taxonomy" id="408172"/>
    <lineage>
        <taxon>unclassified sequences</taxon>
        <taxon>metagenomes</taxon>
        <taxon>ecological metagenomes</taxon>
    </lineage>
</organism>
<keyword evidence="2" id="KW-0812">Transmembrane</keyword>
<accession>A0A381N6D1</accession>
<evidence type="ECO:0000256" key="1">
    <source>
        <dbReference type="ARBA" id="ARBA00004370"/>
    </source>
</evidence>
<dbReference type="GO" id="GO:0016020">
    <property type="term" value="C:membrane"/>
    <property type="evidence" value="ECO:0007669"/>
    <property type="project" value="UniProtKB-SubCell"/>
</dbReference>
<evidence type="ECO:0000256" key="2">
    <source>
        <dbReference type="ARBA" id="ARBA00022692"/>
    </source>
</evidence>
<evidence type="ECO:0000313" key="6">
    <source>
        <dbReference type="EMBL" id="SUZ50161.1"/>
    </source>
</evidence>
<feature type="domain" description="Receptor ligand binding region" evidence="5">
    <location>
        <begin position="70"/>
        <end position="398"/>
    </location>
</feature>
<comment type="subcellular location">
    <subcellularLocation>
        <location evidence="1">Membrane</location>
    </subcellularLocation>
</comment>
<evidence type="ECO:0000256" key="4">
    <source>
        <dbReference type="ARBA" id="ARBA00023136"/>
    </source>
</evidence>
<reference evidence="6" key="1">
    <citation type="submission" date="2018-05" db="EMBL/GenBank/DDBJ databases">
        <authorList>
            <person name="Lanie J.A."/>
            <person name="Ng W.-L."/>
            <person name="Kazmierczak K.M."/>
            <person name="Andrzejewski T.M."/>
            <person name="Davidsen T.M."/>
            <person name="Wayne K.J."/>
            <person name="Tettelin H."/>
            <person name="Glass J.I."/>
            <person name="Rusch D."/>
            <person name="Podicherti R."/>
            <person name="Tsui H.-C.T."/>
            <person name="Winkler M.E."/>
        </authorList>
    </citation>
    <scope>NUCLEOTIDE SEQUENCE</scope>
</reference>
<dbReference type="PANTHER" id="PTHR30483:SF6">
    <property type="entry name" value="PERIPLASMIC BINDING PROTEIN OF ABC TRANSPORTER FOR NATURAL AMINO ACIDS"/>
    <property type="match status" value="1"/>
</dbReference>
<dbReference type="SUPFAM" id="SSF53822">
    <property type="entry name" value="Periplasmic binding protein-like I"/>
    <property type="match status" value="1"/>
</dbReference>
<gene>
    <name evidence="6" type="ORF">METZ01_LOCUS3015</name>
</gene>
<dbReference type="InterPro" id="IPR028082">
    <property type="entry name" value="Peripla_BP_I"/>
</dbReference>
<name>A0A381N6D1_9ZZZZ</name>
<dbReference type="Gene3D" id="3.40.50.2300">
    <property type="match status" value="2"/>
</dbReference>
<dbReference type="InterPro" id="IPR051010">
    <property type="entry name" value="BCAA_transport"/>
</dbReference>
<protein>
    <recommendedName>
        <fullName evidence="5">Receptor ligand binding region domain-containing protein</fullName>
    </recommendedName>
</protein>
<dbReference type="CDD" id="cd06268">
    <property type="entry name" value="PBP1_ABC_transporter_LIVBP-like"/>
    <property type="match status" value="1"/>
</dbReference>
<dbReference type="EMBL" id="UINC01000155">
    <property type="protein sequence ID" value="SUZ50161.1"/>
    <property type="molecule type" value="Genomic_DNA"/>
</dbReference>
<evidence type="ECO:0000256" key="3">
    <source>
        <dbReference type="ARBA" id="ARBA00022989"/>
    </source>
</evidence>
<dbReference type="InterPro" id="IPR001828">
    <property type="entry name" value="ANF_lig-bd_rcpt"/>
</dbReference>
<sequence length="439" mass="49318">MPIKQFFTIIPNLAQTIYKISRHVISILIQTMIFLIVPSGLSAEVYDLGGMYTYHYRDGRYANWGDFALQGAQLAIDEINNSKMLGNDTLRMSYENIIDYHCWPENAGLMAETLMKKNIIALTGADCSGPAVKIARVAEKYQVPVISYGANASSLSSPELFPWFVRVVNPSESYEGYLIDVAAHFGVKEIAYFYTTDAWGLGASKVIHNYTSRHKIKILKEYSFPRDTNQKKLQSYMKEVKDAGIKHIVITTPTPDTVRLFKLLYDYDLNKPGYTFYAAEMILSDESHEAVYGSLGYFAPAAMLPSSEKLTLFKKALETRLNKRINTDSSTFITSALSYDHIMAIAHSIKSIKNDGQIINRENMMKYLRKMNFEGVSGQVSLIPGSNDRADMPIQIFNNQGYKDDGKTVNFVSIGFVKTDTGTLIINDDAIIWPGASNF</sequence>
<dbReference type="Pfam" id="PF01094">
    <property type="entry name" value="ANF_receptor"/>
    <property type="match status" value="1"/>
</dbReference>
<dbReference type="PANTHER" id="PTHR30483">
    <property type="entry name" value="LEUCINE-SPECIFIC-BINDING PROTEIN"/>
    <property type="match status" value="1"/>
</dbReference>
<keyword evidence="3" id="KW-1133">Transmembrane helix</keyword>
<proteinExistence type="predicted"/>
<dbReference type="AlphaFoldDB" id="A0A381N6D1"/>
<evidence type="ECO:0000259" key="5">
    <source>
        <dbReference type="Pfam" id="PF01094"/>
    </source>
</evidence>
<keyword evidence="4" id="KW-0472">Membrane</keyword>